<organism evidence="2 3">
    <name type="scientific">Paracoccus phage vB_PmaS-R3</name>
    <dbReference type="NCBI Taxonomy" id="2494563"/>
    <lineage>
        <taxon>Viruses</taxon>
        <taxon>Duplodnaviria</taxon>
        <taxon>Heunggongvirae</taxon>
        <taxon>Uroviricota</taxon>
        <taxon>Caudoviricetes</taxon>
        <taxon>Zhuquevirus</taxon>
        <taxon>Zhuquevirus R3</taxon>
    </lineage>
</organism>
<accession>A0A0B5A5B8</accession>
<keyword evidence="3" id="KW-1185">Reference proteome</keyword>
<evidence type="ECO:0000313" key="2">
    <source>
        <dbReference type="EMBL" id="AJD83174.1"/>
    </source>
</evidence>
<reference evidence="2 3" key="2">
    <citation type="journal article" date="2015" name="Stand. Genomic Sci.">
        <title>Complete genome sequence of Paracoccus marcusii phage vB_PmaS-R3 isolated from the South China Sea.</title>
        <authorList>
            <person name="Xu Y."/>
            <person name="Zhang R."/>
            <person name="Jiao N."/>
        </authorList>
    </citation>
    <scope>NUCLEOTIDE SEQUENCE [LARGE SCALE GENOMIC DNA]</scope>
</reference>
<dbReference type="Proteomes" id="UP000031732">
    <property type="component" value="Genome"/>
</dbReference>
<dbReference type="GeneID" id="23681334"/>
<dbReference type="InterPro" id="IPR011928">
    <property type="entry name" value="Phage_phiJL001_Gp84"/>
</dbReference>
<sequence>MKTIPTALQAHLDSGATTMCYAWKVTRKDGTVQGFTDHDEDLSFDGVTFEAEAGFTASQMQSALGLSVDNLELVGGFNSNHIDETDLIAGEYDDADVVLYWVNWADTSQRIVAMAGNLGEVKQNGIEFTAELRSLTHRLNQKVGRKFQRTCDAVFCDSRCKLNAATFTFSGTVDTVSSPSAFTVTGLAQDDDYFSRGLVTWTSGANAGSTADVRTHTNDGAAVGIDLWTPQVGDIAPGDTFDILAGCKQTADVCKDKFGNLDNFQGFPHMPGQDVVTKYAKQGDEDNTGGALVF</sequence>
<evidence type="ECO:0000259" key="1">
    <source>
        <dbReference type="Pfam" id="PF09356"/>
    </source>
</evidence>
<dbReference type="RefSeq" id="YP_009126440.1">
    <property type="nucleotide sequence ID" value="NC_026608.1"/>
</dbReference>
<dbReference type="KEGG" id="vg:23681334"/>
<dbReference type="Pfam" id="PF09931">
    <property type="entry name" value="Phage_phiJL001_Gp84_N"/>
    <property type="match status" value="1"/>
</dbReference>
<evidence type="ECO:0000313" key="3">
    <source>
        <dbReference type="Proteomes" id="UP000031732"/>
    </source>
</evidence>
<name>A0A0B5A5B8_9CAUD</name>
<dbReference type="InterPro" id="IPR018964">
    <property type="entry name" value="Phage_phiJL001_Gp84_C"/>
</dbReference>
<dbReference type="NCBIfam" id="TIGR02218">
    <property type="entry name" value="phg_TIGR02218"/>
    <property type="match status" value="1"/>
</dbReference>
<dbReference type="Pfam" id="PF09356">
    <property type="entry name" value="Phage_BR0599"/>
    <property type="match status" value="1"/>
</dbReference>
<feature type="domain" description="Bacteriophage phiJL001 Gp84 C-terminal" evidence="1">
    <location>
        <begin position="193"/>
        <end position="274"/>
    </location>
</feature>
<protein>
    <recommendedName>
        <fullName evidence="1">Bacteriophage phiJL001 Gp84 C-terminal domain-containing protein</fullName>
    </recommendedName>
</protein>
<reference evidence="3" key="1">
    <citation type="submission" date="2014-11" db="EMBL/GenBank/DDBJ databases">
        <title>Complete genome sequence of Paracoccus marcusii phage vB_PmaS_IMEP1 isolated from the South China Sea.</title>
        <authorList>
            <person name="Xu Y."/>
            <person name="Zhang R."/>
            <person name="Jiao N."/>
        </authorList>
    </citation>
    <scope>NUCLEOTIDE SEQUENCE [LARGE SCALE GENOMIC DNA]</scope>
</reference>
<proteinExistence type="predicted"/>
<dbReference type="EMBL" id="KP162168">
    <property type="protein sequence ID" value="AJD83174.1"/>
    <property type="molecule type" value="Genomic_DNA"/>
</dbReference>